<evidence type="ECO:0000256" key="2">
    <source>
        <dbReference type="ARBA" id="ARBA00023043"/>
    </source>
</evidence>
<reference evidence="5" key="2">
    <citation type="submission" date="2025-08" db="UniProtKB">
        <authorList>
            <consortium name="Ensembl"/>
        </authorList>
    </citation>
    <scope>IDENTIFICATION</scope>
    <source>
        <strain evidence="5">Thoroughbred</strain>
    </source>
</reference>
<dbReference type="PROSITE" id="PS50088">
    <property type="entry name" value="ANK_REPEAT"/>
    <property type="match status" value="2"/>
</dbReference>
<evidence type="ECO:0000256" key="1">
    <source>
        <dbReference type="ARBA" id="ARBA00022737"/>
    </source>
</evidence>
<gene>
    <name evidence="5" type="primary">ANKRD2</name>
</gene>
<dbReference type="GeneTree" id="ENSGT00940000153956"/>
<proteinExistence type="predicted"/>
<accession>A0A9L0SUE9</accession>
<feature type="region of interest" description="Disordered" evidence="4">
    <location>
        <begin position="296"/>
        <end position="353"/>
    </location>
</feature>
<dbReference type="SMART" id="SM00248">
    <property type="entry name" value="ANK"/>
    <property type="match status" value="3"/>
</dbReference>
<dbReference type="PRINTS" id="PR01415">
    <property type="entry name" value="ANKYRIN"/>
</dbReference>
<dbReference type="InterPro" id="IPR036770">
    <property type="entry name" value="Ankyrin_rpt-contain_sf"/>
</dbReference>
<keyword evidence="1" id="KW-0677">Repeat</keyword>
<keyword evidence="2 3" id="KW-0040">ANK repeat</keyword>
<dbReference type="FunFam" id="1.25.40.20:FF:000172">
    <property type="entry name" value="Ankyrin repeat domain-containing protein 2"/>
    <property type="match status" value="1"/>
</dbReference>
<dbReference type="PROSITE" id="PS50297">
    <property type="entry name" value="ANK_REP_REGION"/>
    <property type="match status" value="2"/>
</dbReference>
<organism evidence="5 6">
    <name type="scientific">Equus caballus</name>
    <name type="common">Horse</name>
    <dbReference type="NCBI Taxonomy" id="9796"/>
    <lineage>
        <taxon>Eukaryota</taxon>
        <taxon>Metazoa</taxon>
        <taxon>Chordata</taxon>
        <taxon>Craniata</taxon>
        <taxon>Vertebrata</taxon>
        <taxon>Euteleostomi</taxon>
        <taxon>Mammalia</taxon>
        <taxon>Eutheria</taxon>
        <taxon>Laurasiatheria</taxon>
        <taxon>Perissodactyla</taxon>
        <taxon>Equidae</taxon>
        <taxon>Equus</taxon>
    </lineage>
</organism>
<evidence type="ECO:0000313" key="5">
    <source>
        <dbReference type="Ensembl" id="ENSECAP00000079667.1"/>
    </source>
</evidence>
<dbReference type="InterPro" id="IPR002110">
    <property type="entry name" value="Ankyrin_rpt"/>
</dbReference>
<reference evidence="5" key="3">
    <citation type="submission" date="2025-09" db="UniProtKB">
        <authorList>
            <consortium name="Ensembl"/>
        </authorList>
    </citation>
    <scope>IDENTIFICATION</scope>
    <source>
        <strain evidence="5">Thoroughbred</strain>
    </source>
</reference>
<feature type="repeat" description="ANK" evidence="3">
    <location>
        <begin position="181"/>
        <end position="213"/>
    </location>
</feature>
<dbReference type="SUPFAM" id="SSF48403">
    <property type="entry name" value="Ankyrin repeat"/>
    <property type="match status" value="1"/>
</dbReference>
<name>A0A9L0SUE9_HORSE</name>
<feature type="repeat" description="ANK" evidence="3">
    <location>
        <begin position="214"/>
        <end position="246"/>
    </location>
</feature>
<dbReference type="Ensembl" id="ENSECAT00000098951.1">
    <property type="protein sequence ID" value="ENSECAP00000079667.1"/>
    <property type="gene ID" value="ENSECAG00000008916.4"/>
</dbReference>
<feature type="compositionally biased region" description="Low complexity" evidence="4">
    <location>
        <begin position="318"/>
        <end position="334"/>
    </location>
</feature>
<dbReference type="Proteomes" id="UP000002281">
    <property type="component" value="Chromosome 1"/>
</dbReference>
<reference evidence="5 6" key="1">
    <citation type="journal article" date="2009" name="Science">
        <title>Genome sequence, comparative analysis, and population genetics of the domestic horse.</title>
        <authorList>
            <consortium name="Broad Institute Genome Sequencing Platform"/>
            <consortium name="Broad Institute Whole Genome Assembly Team"/>
            <person name="Wade C.M."/>
            <person name="Giulotto E."/>
            <person name="Sigurdsson S."/>
            <person name="Zoli M."/>
            <person name="Gnerre S."/>
            <person name="Imsland F."/>
            <person name="Lear T.L."/>
            <person name="Adelson D.L."/>
            <person name="Bailey E."/>
            <person name="Bellone R.R."/>
            <person name="Bloecker H."/>
            <person name="Distl O."/>
            <person name="Edgar R.C."/>
            <person name="Garber M."/>
            <person name="Leeb T."/>
            <person name="Mauceli E."/>
            <person name="MacLeod J.N."/>
            <person name="Penedo M.C.T."/>
            <person name="Raison J.M."/>
            <person name="Sharpe T."/>
            <person name="Vogel J."/>
            <person name="Andersson L."/>
            <person name="Antczak D.F."/>
            <person name="Biagi T."/>
            <person name="Binns M.M."/>
            <person name="Chowdhary B.P."/>
            <person name="Coleman S.J."/>
            <person name="Della Valle G."/>
            <person name="Fryc S."/>
            <person name="Guerin G."/>
            <person name="Hasegawa T."/>
            <person name="Hill E.W."/>
            <person name="Jurka J."/>
            <person name="Kiialainen A."/>
            <person name="Lindgren G."/>
            <person name="Liu J."/>
            <person name="Magnani E."/>
            <person name="Mickelson J.R."/>
            <person name="Murray J."/>
            <person name="Nergadze S.G."/>
            <person name="Onofrio R."/>
            <person name="Pedroni S."/>
            <person name="Piras M.F."/>
            <person name="Raudsepp T."/>
            <person name="Rocchi M."/>
            <person name="Roeed K.H."/>
            <person name="Ryder O.A."/>
            <person name="Searle S."/>
            <person name="Skow L."/>
            <person name="Swinburne J.E."/>
            <person name="Syvaenen A.C."/>
            <person name="Tozaki T."/>
            <person name="Valberg S.J."/>
            <person name="Vaudin M."/>
            <person name="White J.R."/>
            <person name="Zody M.C."/>
            <person name="Lander E.S."/>
            <person name="Lindblad-Toh K."/>
        </authorList>
    </citation>
    <scope>NUCLEOTIDE SEQUENCE [LARGE SCALE GENOMIC DNA]</scope>
    <source>
        <strain evidence="5 6">Thoroughbred</strain>
    </source>
</reference>
<dbReference type="PANTHER" id="PTHR24126:SF3">
    <property type="entry name" value="ANKYRIN REPEAT DOMAIN-CONTAINING PROTEIN 2"/>
    <property type="match status" value="1"/>
</dbReference>
<dbReference type="Pfam" id="PF12796">
    <property type="entry name" value="Ank_2"/>
    <property type="match status" value="1"/>
</dbReference>
<evidence type="ECO:0000256" key="4">
    <source>
        <dbReference type="SAM" id="MobiDB-lite"/>
    </source>
</evidence>
<dbReference type="PANTHER" id="PTHR24126">
    <property type="entry name" value="ANKYRIN REPEAT, PH AND SEC7 DOMAIN CONTAINING PROTEIN SECG-RELATED"/>
    <property type="match status" value="1"/>
</dbReference>
<feature type="region of interest" description="Disordered" evidence="4">
    <location>
        <begin position="127"/>
        <end position="147"/>
    </location>
</feature>
<dbReference type="Gene3D" id="1.25.40.20">
    <property type="entry name" value="Ankyrin repeat-containing domain"/>
    <property type="match status" value="1"/>
</dbReference>
<sequence>MAKAPGGVGVGALSYKAPKALWPAEAVTDGTMADTEAVQRATELIDQRLAEEEENEKLRGTTHGRKLPMDKLVLEDEKKHGAQSPALQKVKGQERVRKTSLDLRREIIDVGGIQNLIELRKKRKQKKREALAAPQEPPPEPEEITGPVDGETFLKAAVEGKMKVIEKFLADGGSADTCDQFRRTALHRASLEGHMEILEKLLESGATVDFQDRLDCTAMHWACRGGHLEVVKLLQNRGADSNVRDKALRDHRLETGAGRADEKGGEVIHYLGGSGTTPKMQDLFIHAILHHPSISAEHPPACGRPDGASGDRGALSIPGPGHQCQGQRRGQCPARCREAQPLQNHQTAAPARG</sequence>
<evidence type="ECO:0000256" key="3">
    <source>
        <dbReference type="PROSITE-ProRule" id="PRU00023"/>
    </source>
</evidence>
<evidence type="ECO:0000313" key="6">
    <source>
        <dbReference type="Proteomes" id="UP000002281"/>
    </source>
</evidence>
<protein>
    <submittedName>
        <fullName evidence="5">Ankyrin repeat domain 2</fullName>
    </submittedName>
</protein>
<dbReference type="AlphaFoldDB" id="A0A9L0SUE9"/>
<keyword evidence="6" id="KW-1185">Reference proteome</keyword>